<feature type="compositionally biased region" description="Polar residues" evidence="1">
    <location>
        <begin position="141"/>
        <end position="158"/>
    </location>
</feature>
<dbReference type="EMBL" id="CAWYQH010000174">
    <property type="protein sequence ID" value="CAK8698521.1"/>
    <property type="molecule type" value="Genomic_DNA"/>
</dbReference>
<gene>
    <name evidence="3" type="ORF">CVLEPA_LOCUS31955</name>
</gene>
<evidence type="ECO:0000256" key="2">
    <source>
        <dbReference type="SAM" id="Phobius"/>
    </source>
</evidence>
<keyword evidence="2" id="KW-1133">Transmembrane helix</keyword>
<organism evidence="3 4">
    <name type="scientific">Clavelina lepadiformis</name>
    <name type="common">Light-bulb sea squirt</name>
    <name type="synonym">Ascidia lepadiformis</name>
    <dbReference type="NCBI Taxonomy" id="159417"/>
    <lineage>
        <taxon>Eukaryota</taxon>
        <taxon>Metazoa</taxon>
        <taxon>Chordata</taxon>
        <taxon>Tunicata</taxon>
        <taxon>Ascidiacea</taxon>
        <taxon>Aplousobranchia</taxon>
        <taxon>Clavelinidae</taxon>
        <taxon>Clavelina</taxon>
    </lineage>
</organism>
<evidence type="ECO:0000313" key="3">
    <source>
        <dbReference type="EMBL" id="CAK8698521.1"/>
    </source>
</evidence>
<feature type="transmembrane region" description="Helical" evidence="2">
    <location>
        <begin position="35"/>
        <end position="58"/>
    </location>
</feature>
<keyword evidence="2" id="KW-0472">Membrane</keyword>
<proteinExistence type="predicted"/>
<protein>
    <submittedName>
        <fullName evidence="3">Uncharacterized protein</fullName>
    </submittedName>
</protein>
<evidence type="ECO:0000313" key="4">
    <source>
        <dbReference type="Proteomes" id="UP001642483"/>
    </source>
</evidence>
<accession>A0ABP0H5J3</accession>
<keyword evidence="2" id="KW-0812">Transmembrane</keyword>
<reference evidence="3 4" key="1">
    <citation type="submission" date="2024-02" db="EMBL/GenBank/DDBJ databases">
        <authorList>
            <person name="Daric V."/>
            <person name="Darras S."/>
        </authorList>
    </citation>
    <scope>NUCLEOTIDE SEQUENCE [LARGE SCALE GENOMIC DNA]</scope>
</reference>
<name>A0ABP0H5J3_CLALP</name>
<evidence type="ECO:0000256" key="1">
    <source>
        <dbReference type="SAM" id="MobiDB-lite"/>
    </source>
</evidence>
<dbReference type="Proteomes" id="UP001642483">
    <property type="component" value="Unassembled WGS sequence"/>
</dbReference>
<feature type="region of interest" description="Disordered" evidence="1">
    <location>
        <begin position="122"/>
        <end position="176"/>
    </location>
</feature>
<comment type="caution">
    <text evidence="3">The sequence shown here is derived from an EMBL/GenBank/DDBJ whole genome shotgun (WGS) entry which is preliminary data.</text>
</comment>
<sequence length="176" mass="18578">MTFCLSDALCDSDEYCSSNECVSIVNPYLGLSVGVIIAIVIAIIIGIIGCIVACVCCCRRTGARGGYVHTPQTVTTTTTVHGAPNTAPYGFQQQGYVPPGQTYPPQIAPSYATAAQGYPPAQQPVPMQVPPTQQSVPLQSAFPQQTTPYPLNEGNQPAVNPYYKDPSGPAPPPYSQ</sequence>
<keyword evidence="4" id="KW-1185">Reference proteome</keyword>